<comment type="cofactor">
    <cofactor evidence="1 4">
        <name>pyridoxal 5'-phosphate</name>
        <dbReference type="ChEBI" id="CHEBI:597326"/>
    </cofactor>
</comment>
<sequence length="403" mass="42407">MSTHSSKMVDVSPVAVPHAEASSSGGGEPAGPRRSWVEVDLGAIAANTRAFVELVQPAQVMAVVKADGYGHGAVEVARVALEAGARYLAVATTSEGVALRSAGIDAPILVLGVGGAAEPLDRLVEAGLSATVTTEQAARRLDAAARSRGRRVRVHLKVDTGMGRLGVLPDQAAWLAGRVASLPAVELEGVYSHLATADDPDLSYVAIQAARFREAVASVERELGTRAPRLRHLANTAGALSSSDLRWDMVRIGLGLYGYYPAPHLQDRVALRPALRLMAAVSEVRTLPAGSGVSYGRTHVTTRQTTIATLPIGYADGYTRRLSNRGRAAIGGRVYPVVGRICMDQCMVETGDDAPPVGAVACLLGPGDQGEMTVDEAARLTGTIPYEIVTQLGPRLPRVYMRR</sequence>
<evidence type="ECO:0000256" key="1">
    <source>
        <dbReference type="ARBA" id="ARBA00001933"/>
    </source>
</evidence>
<dbReference type="PROSITE" id="PS00395">
    <property type="entry name" value="ALANINE_RACEMASE"/>
    <property type="match status" value="1"/>
</dbReference>
<feature type="region of interest" description="Disordered" evidence="5">
    <location>
        <begin position="1"/>
        <end position="33"/>
    </location>
</feature>
<dbReference type="InterPro" id="IPR001608">
    <property type="entry name" value="Ala_racemase_N"/>
</dbReference>
<dbReference type="Pfam" id="PF01168">
    <property type="entry name" value="Ala_racemase_N"/>
    <property type="match status" value="1"/>
</dbReference>
<feature type="active site" description="Proton acceptor; specific for D-alanine" evidence="4">
    <location>
        <position position="65"/>
    </location>
</feature>
<evidence type="ECO:0000256" key="2">
    <source>
        <dbReference type="ARBA" id="ARBA00022898"/>
    </source>
</evidence>
<evidence type="ECO:0000313" key="7">
    <source>
        <dbReference type="EMBL" id="WRP16379.1"/>
    </source>
</evidence>
<dbReference type="Gene3D" id="3.20.20.10">
    <property type="entry name" value="Alanine racemase"/>
    <property type="match status" value="1"/>
</dbReference>
<name>A0ABZ1BUL5_9FIRM</name>
<gene>
    <name evidence="7" type="primary">alr</name>
    <name evidence="7" type="ORF">U7230_09750</name>
</gene>
<organism evidence="7 8">
    <name type="scientific">Carboxydichorda subterranea</name>
    <dbReference type="NCBI Taxonomy" id="3109565"/>
    <lineage>
        <taxon>Bacteria</taxon>
        <taxon>Bacillati</taxon>
        <taxon>Bacillota</taxon>
        <taxon>Limnochordia</taxon>
        <taxon>Limnochordales</taxon>
        <taxon>Geochordaceae</taxon>
        <taxon>Carboxydichorda</taxon>
    </lineage>
</organism>
<comment type="catalytic activity">
    <reaction evidence="4">
        <text>L-alanine = D-alanine</text>
        <dbReference type="Rhea" id="RHEA:20249"/>
        <dbReference type="ChEBI" id="CHEBI:57416"/>
        <dbReference type="ChEBI" id="CHEBI:57972"/>
        <dbReference type="EC" id="5.1.1.1"/>
    </reaction>
</comment>
<dbReference type="GO" id="GO:0008784">
    <property type="term" value="F:alanine racemase activity"/>
    <property type="evidence" value="ECO:0007669"/>
    <property type="project" value="UniProtKB-EC"/>
</dbReference>
<comment type="pathway">
    <text evidence="4">Amino-acid biosynthesis; D-alanine biosynthesis; D-alanine from L-alanine: step 1/1.</text>
</comment>
<feature type="active site" description="Proton acceptor; specific for L-alanine" evidence="4">
    <location>
        <position position="295"/>
    </location>
</feature>
<dbReference type="InterPro" id="IPR011079">
    <property type="entry name" value="Ala_racemase_C"/>
</dbReference>
<dbReference type="PRINTS" id="PR00992">
    <property type="entry name" value="ALARACEMASE"/>
</dbReference>
<dbReference type="CDD" id="cd00430">
    <property type="entry name" value="PLPDE_III_AR"/>
    <property type="match status" value="1"/>
</dbReference>
<dbReference type="EC" id="5.1.1.1" evidence="4"/>
<dbReference type="Pfam" id="PF00842">
    <property type="entry name" value="Ala_racemase_C"/>
    <property type="match status" value="1"/>
</dbReference>
<protein>
    <recommendedName>
        <fullName evidence="4">Alanine racemase</fullName>
        <ecNumber evidence="4">5.1.1.1</ecNumber>
    </recommendedName>
</protein>
<dbReference type="PANTHER" id="PTHR30511">
    <property type="entry name" value="ALANINE RACEMASE"/>
    <property type="match status" value="1"/>
</dbReference>
<keyword evidence="3 4" id="KW-0413">Isomerase</keyword>
<dbReference type="Gene3D" id="2.40.37.10">
    <property type="entry name" value="Lyase, Ornithine Decarboxylase, Chain A, domain 1"/>
    <property type="match status" value="1"/>
</dbReference>
<dbReference type="InterPro" id="IPR009006">
    <property type="entry name" value="Ala_racemase/Decarboxylase_C"/>
</dbReference>
<feature type="binding site" evidence="4">
    <location>
        <position position="164"/>
    </location>
    <ligand>
        <name>substrate</name>
    </ligand>
</feature>
<dbReference type="SMART" id="SM01005">
    <property type="entry name" value="Ala_racemase_C"/>
    <property type="match status" value="1"/>
</dbReference>
<evidence type="ECO:0000256" key="3">
    <source>
        <dbReference type="ARBA" id="ARBA00023235"/>
    </source>
</evidence>
<proteinExistence type="inferred from homology"/>
<evidence type="ECO:0000313" key="8">
    <source>
        <dbReference type="Proteomes" id="UP001332192"/>
    </source>
</evidence>
<dbReference type="InterPro" id="IPR020622">
    <property type="entry name" value="Ala_racemase_pyridoxalP-BS"/>
</dbReference>
<feature type="modified residue" description="N6-(pyridoxal phosphate)lysine" evidence="4">
    <location>
        <position position="65"/>
    </location>
</feature>
<feature type="domain" description="Alanine racemase C-terminal" evidence="6">
    <location>
        <begin position="274"/>
        <end position="401"/>
    </location>
</feature>
<dbReference type="SUPFAM" id="SSF50621">
    <property type="entry name" value="Alanine racemase C-terminal domain-like"/>
    <property type="match status" value="1"/>
</dbReference>
<evidence type="ECO:0000259" key="6">
    <source>
        <dbReference type="SMART" id="SM01005"/>
    </source>
</evidence>
<dbReference type="PANTHER" id="PTHR30511:SF0">
    <property type="entry name" value="ALANINE RACEMASE, CATABOLIC-RELATED"/>
    <property type="match status" value="1"/>
</dbReference>
<evidence type="ECO:0000256" key="4">
    <source>
        <dbReference type="HAMAP-Rule" id="MF_01201"/>
    </source>
</evidence>
<dbReference type="SUPFAM" id="SSF51419">
    <property type="entry name" value="PLP-binding barrel"/>
    <property type="match status" value="1"/>
</dbReference>
<dbReference type="HAMAP" id="MF_01201">
    <property type="entry name" value="Ala_racemase"/>
    <property type="match status" value="1"/>
</dbReference>
<comment type="similarity">
    <text evidence="4">Belongs to the alanine racemase family.</text>
</comment>
<dbReference type="InterPro" id="IPR029066">
    <property type="entry name" value="PLP-binding_barrel"/>
</dbReference>
<accession>A0ABZ1BUL5</accession>
<dbReference type="InterPro" id="IPR000821">
    <property type="entry name" value="Ala_racemase"/>
</dbReference>
<keyword evidence="2 4" id="KW-0663">Pyridoxal phosphate</keyword>
<keyword evidence="8" id="KW-1185">Reference proteome</keyword>
<feature type="binding site" evidence="4">
    <location>
        <position position="343"/>
    </location>
    <ligand>
        <name>substrate</name>
    </ligand>
</feature>
<reference evidence="7 8" key="1">
    <citation type="journal article" date="2024" name="Front. Microbiol.">
        <title>Novel thermophilic genera Geochorda gen. nov. and Carboxydochorda gen. nov. from the deep terrestrial subsurface reveal the ecophysiological diversity in the class Limnochordia.</title>
        <authorList>
            <person name="Karnachuk O.V."/>
            <person name="Lukina A.P."/>
            <person name="Avakyan M.R."/>
            <person name="Kadnikov V.V."/>
            <person name="Begmatov S."/>
            <person name="Beletsky A.V."/>
            <person name="Vlasova K.G."/>
            <person name="Novikov A.A."/>
            <person name="Shcherbakova V.A."/>
            <person name="Mardanov A.V."/>
            <person name="Ravin N.V."/>
        </authorList>
    </citation>
    <scope>NUCLEOTIDE SEQUENCE [LARGE SCALE GENOMIC DNA]</scope>
    <source>
        <strain evidence="7 8">L945</strain>
    </source>
</reference>
<comment type="function">
    <text evidence="4">Catalyzes the interconversion of L-alanine and D-alanine. May also act on other amino acids.</text>
</comment>
<dbReference type="NCBIfam" id="TIGR00492">
    <property type="entry name" value="alr"/>
    <property type="match status" value="1"/>
</dbReference>
<evidence type="ECO:0000256" key="5">
    <source>
        <dbReference type="SAM" id="MobiDB-lite"/>
    </source>
</evidence>
<dbReference type="EMBL" id="CP141615">
    <property type="protein sequence ID" value="WRP16379.1"/>
    <property type="molecule type" value="Genomic_DNA"/>
</dbReference>
<dbReference type="RefSeq" id="WP_324715651.1">
    <property type="nucleotide sequence ID" value="NZ_CP141615.1"/>
</dbReference>
<dbReference type="Proteomes" id="UP001332192">
    <property type="component" value="Chromosome"/>
</dbReference>